<reference evidence="2 3" key="1">
    <citation type="submission" date="2024-04" db="EMBL/GenBank/DDBJ databases">
        <authorList>
            <person name="Fracassetti M."/>
        </authorList>
    </citation>
    <scope>NUCLEOTIDE SEQUENCE [LARGE SCALE GENOMIC DNA]</scope>
</reference>
<gene>
    <name evidence="2" type="ORF">LTRI10_LOCUS30023</name>
</gene>
<dbReference type="InterPro" id="IPR049427">
    <property type="entry name" value="Acyl-ACP_TE_C"/>
</dbReference>
<sequence>MHHMQSVAINVLEEYHLMSLTLEYRRECRQSNLVESLTSSSHANRKADVVEFTHLIRLQCDKAEIVRARTEWQPKLTTHLI</sequence>
<name>A0AAV2ET89_9ROSI</name>
<proteinExistence type="predicted"/>
<dbReference type="PANTHER" id="PTHR31727:SF5">
    <property type="entry name" value="ACYL-[ACYL-CARRIER-PROTEIN] HYDROLASE"/>
    <property type="match status" value="1"/>
</dbReference>
<feature type="domain" description="Acyl-ACP thioesterase-like C-terminal" evidence="1">
    <location>
        <begin position="4"/>
        <end position="73"/>
    </location>
</feature>
<accession>A0AAV2ET89</accession>
<evidence type="ECO:0000259" key="1">
    <source>
        <dbReference type="Pfam" id="PF20791"/>
    </source>
</evidence>
<dbReference type="Proteomes" id="UP001497516">
    <property type="component" value="Chromosome 5"/>
</dbReference>
<dbReference type="InterPro" id="IPR045023">
    <property type="entry name" value="FATA/B"/>
</dbReference>
<organism evidence="2 3">
    <name type="scientific">Linum trigynum</name>
    <dbReference type="NCBI Taxonomy" id="586398"/>
    <lineage>
        <taxon>Eukaryota</taxon>
        <taxon>Viridiplantae</taxon>
        <taxon>Streptophyta</taxon>
        <taxon>Embryophyta</taxon>
        <taxon>Tracheophyta</taxon>
        <taxon>Spermatophyta</taxon>
        <taxon>Magnoliopsida</taxon>
        <taxon>eudicotyledons</taxon>
        <taxon>Gunneridae</taxon>
        <taxon>Pentapetalae</taxon>
        <taxon>rosids</taxon>
        <taxon>fabids</taxon>
        <taxon>Malpighiales</taxon>
        <taxon>Linaceae</taxon>
        <taxon>Linum</taxon>
    </lineage>
</organism>
<protein>
    <recommendedName>
        <fullName evidence="1">Acyl-ACP thioesterase-like C-terminal domain-containing protein</fullName>
    </recommendedName>
</protein>
<dbReference type="Gene3D" id="3.10.129.10">
    <property type="entry name" value="Hotdog Thioesterase"/>
    <property type="match status" value="1"/>
</dbReference>
<evidence type="ECO:0000313" key="2">
    <source>
        <dbReference type="EMBL" id="CAL1389141.1"/>
    </source>
</evidence>
<dbReference type="GO" id="GO:0000036">
    <property type="term" value="F:acyl carrier activity"/>
    <property type="evidence" value="ECO:0007669"/>
    <property type="project" value="TreeGrafter"/>
</dbReference>
<dbReference type="InterPro" id="IPR029069">
    <property type="entry name" value="HotDog_dom_sf"/>
</dbReference>
<evidence type="ECO:0000313" key="3">
    <source>
        <dbReference type="Proteomes" id="UP001497516"/>
    </source>
</evidence>
<keyword evidence="3" id="KW-1185">Reference proteome</keyword>
<dbReference type="GO" id="GO:0016297">
    <property type="term" value="F:fatty acyl-[ACP] hydrolase activity"/>
    <property type="evidence" value="ECO:0007669"/>
    <property type="project" value="InterPro"/>
</dbReference>
<dbReference type="AlphaFoldDB" id="A0AAV2ET89"/>
<dbReference type="EMBL" id="OZ034818">
    <property type="protein sequence ID" value="CAL1389141.1"/>
    <property type="molecule type" value="Genomic_DNA"/>
</dbReference>
<dbReference type="SUPFAM" id="SSF54637">
    <property type="entry name" value="Thioesterase/thiol ester dehydrase-isomerase"/>
    <property type="match status" value="1"/>
</dbReference>
<dbReference type="PANTHER" id="PTHR31727">
    <property type="entry name" value="OLEOYL-ACYL CARRIER PROTEIN THIOESTERASE 1, CHLOROPLASTIC"/>
    <property type="match status" value="1"/>
</dbReference>
<dbReference type="Pfam" id="PF20791">
    <property type="entry name" value="Acyl-ACP_TE_C"/>
    <property type="match status" value="1"/>
</dbReference>